<organism evidence="2 3">
    <name type="scientific">Choiromyces venosus 120613-1</name>
    <dbReference type="NCBI Taxonomy" id="1336337"/>
    <lineage>
        <taxon>Eukaryota</taxon>
        <taxon>Fungi</taxon>
        <taxon>Dikarya</taxon>
        <taxon>Ascomycota</taxon>
        <taxon>Pezizomycotina</taxon>
        <taxon>Pezizomycetes</taxon>
        <taxon>Pezizales</taxon>
        <taxon>Tuberaceae</taxon>
        <taxon>Choiromyces</taxon>
    </lineage>
</organism>
<protein>
    <submittedName>
        <fullName evidence="2">Uncharacterized protein</fullName>
    </submittedName>
</protein>
<evidence type="ECO:0000256" key="1">
    <source>
        <dbReference type="SAM" id="Phobius"/>
    </source>
</evidence>
<dbReference type="EMBL" id="ML120425">
    <property type="protein sequence ID" value="RPA95483.1"/>
    <property type="molecule type" value="Genomic_DNA"/>
</dbReference>
<gene>
    <name evidence="2" type="ORF">L873DRAFT_1313609</name>
</gene>
<keyword evidence="1" id="KW-0472">Membrane</keyword>
<sequence length="63" mass="7708">MGFVCRGVFSFSLYRFSIFSSLFLLRSIELVRISWDCYFLGGFMILLFFFLLDLWMRCWLLKR</sequence>
<dbReference type="AlphaFoldDB" id="A0A3N4JB29"/>
<reference evidence="2 3" key="1">
    <citation type="journal article" date="2018" name="Nat. Ecol. Evol.">
        <title>Pezizomycetes genomes reveal the molecular basis of ectomycorrhizal truffle lifestyle.</title>
        <authorList>
            <person name="Murat C."/>
            <person name="Payen T."/>
            <person name="Noel B."/>
            <person name="Kuo A."/>
            <person name="Morin E."/>
            <person name="Chen J."/>
            <person name="Kohler A."/>
            <person name="Krizsan K."/>
            <person name="Balestrini R."/>
            <person name="Da Silva C."/>
            <person name="Montanini B."/>
            <person name="Hainaut M."/>
            <person name="Levati E."/>
            <person name="Barry K.W."/>
            <person name="Belfiori B."/>
            <person name="Cichocki N."/>
            <person name="Clum A."/>
            <person name="Dockter R.B."/>
            <person name="Fauchery L."/>
            <person name="Guy J."/>
            <person name="Iotti M."/>
            <person name="Le Tacon F."/>
            <person name="Lindquist E.A."/>
            <person name="Lipzen A."/>
            <person name="Malagnac F."/>
            <person name="Mello A."/>
            <person name="Molinier V."/>
            <person name="Miyauchi S."/>
            <person name="Poulain J."/>
            <person name="Riccioni C."/>
            <person name="Rubini A."/>
            <person name="Sitrit Y."/>
            <person name="Splivallo R."/>
            <person name="Traeger S."/>
            <person name="Wang M."/>
            <person name="Zifcakova L."/>
            <person name="Wipf D."/>
            <person name="Zambonelli A."/>
            <person name="Paolocci F."/>
            <person name="Nowrousian M."/>
            <person name="Ottonello S."/>
            <person name="Baldrian P."/>
            <person name="Spatafora J.W."/>
            <person name="Henrissat B."/>
            <person name="Nagy L.G."/>
            <person name="Aury J.M."/>
            <person name="Wincker P."/>
            <person name="Grigoriev I.V."/>
            <person name="Bonfante P."/>
            <person name="Martin F.M."/>
        </authorList>
    </citation>
    <scope>NUCLEOTIDE SEQUENCE [LARGE SCALE GENOMIC DNA]</scope>
    <source>
        <strain evidence="2 3">120613-1</strain>
    </source>
</reference>
<feature type="transmembrane region" description="Helical" evidence="1">
    <location>
        <begin position="37"/>
        <end position="56"/>
    </location>
</feature>
<name>A0A3N4JB29_9PEZI</name>
<keyword evidence="1" id="KW-0812">Transmembrane</keyword>
<dbReference type="Proteomes" id="UP000276215">
    <property type="component" value="Unassembled WGS sequence"/>
</dbReference>
<proteinExistence type="predicted"/>
<keyword evidence="3" id="KW-1185">Reference proteome</keyword>
<feature type="transmembrane region" description="Helical" evidence="1">
    <location>
        <begin position="6"/>
        <end position="25"/>
    </location>
</feature>
<accession>A0A3N4JB29</accession>
<evidence type="ECO:0000313" key="2">
    <source>
        <dbReference type="EMBL" id="RPA95483.1"/>
    </source>
</evidence>
<keyword evidence="1" id="KW-1133">Transmembrane helix</keyword>
<evidence type="ECO:0000313" key="3">
    <source>
        <dbReference type="Proteomes" id="UP000276215"/>
    </source>
</evidence>